<dbReference type="Pfam" id="PF12796">
    <property type="entry name" value="Ank_2"/>
    <property type="match status" value="1"/>
</dbReference>
<sequence>MCDSSHSELHEKMDFTEAYSDRCSTVGLAAREGNIKILRKLIRQGYSVDVPDNRGWMPIHEAAAHNSSECLKLLIHSAPSDDYVKSKTFEVMGFESTDESRNGPVLFDWVPEDRDSCCFKFCLD</sequence>
<organism evidence="2 3">
    <name type="scientific">Alligator mississippiensis</name>
    <name type="common">American alligator</name>
    <dbReference type="NCBI Taxonomy" id="8496"/>
    <lineage>
        <taxon>Eukaryota</taxon>
        <taxon>Metazoa</taxon>
        <taxon>Chordata</taxon>
        <taxon>Craniata</taxon>
        <taxon>Vertebrata</taxon>
        <taxon>Euteleostomi</taxon>
        <taxon>Archelosauria</taxon>
        <taxon>Archosauria</taxon>
        <taxon>Crocodylia</taxon>
        <taxon>Alligatoridae</taxon>
        <taxon>Alligatorinae</taxon>
        <taxon>Alligator</taxon>
    </lineage>
</organism>
<proteinExistence type="predicted"/>
<dbReference type="STRING" id="8496.A0A151MGE4"/>
<accession>A0A151MGE4</accession>
<keyword evidence="1" id="KW-0040">ANK repeat</keyword>
<dbReference type="InterPro" id="IPR002110">
    <property type="entry name" value="Ankyrin_rpt"/>
</dbReference>
<dbReference type="Gene3D" id="1.25.40.20">
    <property type="entry name" value="Ankyrin repeat-containing domain"/>
    <property type="match status" value="1"/>
</dbReference>
<name>A0A151MGE4_ALLMI</name>
<gene>
    <name evidence="2" type="ORF">Y1Q_0002230</name>
</gene>
<protein>
    <submittedName>
        <fullName evidence="2">Uncharacterized protein</fullName>
    </submittedName>
</protein>
<dbReference type="AlphaFoldDB" id="A0A151MGE4"/>
<dbReference type="EMBL" id="AKHW03006178">
    <property type="protein sequence ID" value="KYO23584.1"/>
    <property type="molecule type" value="Genomic_DNA"/>
</dbReference>
<evidence type="ECO:0000313" key="3">
    <source>
        <dbReference type="Proteomes" id="UP000050525"/>
    </source>
</evidence>
<feature type="repeat" description="ANK" evidence="1">
    <location>
        <begin position="21"/>
        <end position="53"/>
    </location>
</feature>
<keyword evidence="3" id="KW-1185">Reference proteome</keyword>
<dbReference type="InterPro" id="IPR036770">
    <property type="entry name" value="Ankyrin_rpt-contain_sf"/>
</dbReference>
<reference evidence="2 3" key="1">
    <citation type="journal article" date="2012" name="Genome Biol.">
        <title>Sequencing three crocodilian genomes to illuminate the evolution of archosaurs and amniotes.</title>
        <authorList>
            <person name="St John J.A."/>
            <person name="Braun E.L."/>
            <person name="Isberg S.R."/>
            <person name="Miles L.G."/>
            <person name="Chong A.Y."/>
            <person name="Gongora J."/>
            <person name="Dalzell P."/>
            <person name="Moran C."/>
            <person name="Bed'hom B."/>
            <person name="Abzhanov A."/>
            <person name="Burgess S.C."/>
            <person name="Cooksey A.M."/>
            <person name="Castoe T.A."/>
            <person name="Crawford N.G."/>
            <person name="Densmore L.D."/>
            <person name="Drew J.C."/>
            <person name="Edwards S.V."/>
            <person name="Faircloth B.C."/>
            <person name="Fujita M.K."/>
            <person name="Greenwold M.J."/>
            <person name="Hoffmann F.G."/>
            <person name="Howard J.M."/>
            <person name="Iguchi T."/>
            <person name="Janes D.E."/>
            <person name="Khan S.Y."/>
            <person name="Kohno S."/>
            <person name="de Koning A.J."/>
            <person name="Lance S.L."/>
            <person name="McCarthy F.M."/>
            <person name="McCormack J.E."/>
            <person name="Merchant M.E."/>
            <person name="Peterson D.G."/>
            <person name="Pollock D.D."/>
            <person name="Pourmand N."/>
            <person name="Raney B.J."/>
            <person name="Roessler K.A."/>
            <person name="Sanford J.R."/>
            <person name="Sawyer R.H."/>
            <person name="Schmidt C.J."/>
            <person name="Triplett E.W."/>
            <person name="Tuberville T.D."/>
            <person name="Venegas-Anaya M."/>
            <person name="Howard J.T."/>
            <person name="Jarvis E.D."/>
            <person name="Guillette L.J.Jr."/>
            <person name="Glenn T.C."/>
            <person name="Green R.E."/>
            <person name="Ray D.A."/>
        </authorList>
    </citation>
    <scope>NUCLEOTIDE SEQUENCE [LARGE SCALE GENOMIC DNA]</scope>
    <source>
        <strain evidence="2">KSC_2009_1</strain>
    </source>
</reference>
<comment type="caution">
    <text evidence="2">The sequence shown here is derived from an EMBL/GenBank/DDBJ whole genome shotgun (WGS) entry which is preliminary data.</text>
</comment>
<dbReference type="SUPFAM" id="SSF48403">
    <property type="entry name" value="Ankyrin repeat"/>
    <property type="match status" value="1"/>
</dbReference>
<dbReference type="Proteomes" id="UP000050525">
    <property type="component" value="Unassembled WGS sequence"/>
</dbReference>
<dbReference type="PROSITE" id="PS50088">
    <property type="entry name" value="ANK_REPEAT"/>
    <property type="match status" value="1"/>
</dbReference>
<evidence type="ECO:0000256" key="1">
    <source>
        <dbReference type="PROSITE-ProRule" id="PRU00023"/>
    </source>
</evidence>
<dbReference type="SMART" id="SM00248">
    <property type="entry name" value="ANK"/>
    <property type="match status" value="2"/>
</dbReference>
<evidence type="ECO:0000313" key="2">
    <source>
        <dbReference type="EMBL" id="KYO23584.1"/>
    </source>
</evidence>